<reference evidence="2" key="1">
    <citation type="submission" date="2022-11" db="EMBL/GenBank/DDBJ databases">
        <title>Isolation and characterization of PLA-degrading bacterium Massilia sp. from Antarctic soil.</title>
        <authorList>
            <person name="Sato K."/>
            <person name="Gomez-Fuentes C."/>
            <person name="Ahmad S.A."/>
            <person name="Zulkharnain A."/>
        </authorList>
    </citation>
    <scope>NUCLEOTIDE SEQUENCE</scope>
    <source>
        <strain evidence="2">N-3</strain>
    </source>
</reference>
<keyword evidence="1" id="KW-0732">Signal</keyword>
<name>A0ABM8C4J6_9BURK</name>
<evidence type="ECO:0000313" key="3">
    <source>
        <dbReference type="Proteomes" id="UP001163336"/>
    </source>
</evidence>
<dbReference type="EMBL" id="AP026966">
    <property type="protein sequence ID" value="BDT58139.1"/>
    <property type="molecule type" value="Genomic_DNA"/>
</dbReference>
<accession>A0ABM8C4J6</accession>
<feature type="chain" id="PRO_5045979355" evidence="1">
    <location>
        <begin position="23"/>
        <end position="120"/>
    </location>
</feature>
<dbReference type="RefSeq" id="WP_281913484.1">
    <property type="nucleotide sequence ID" value="NZ_AP026966.1"/>
</dbReference>
<evidence type="ECO:0000313" key="2">
    <source>
        <dbReference type="EMBL" id="BDT58139.1"/>
    </source>
</evidence>
<dbReference type="Proteomes" id="UP001163336">
    <property type="component" value="Chromosome"/>
</dbReference>
<keyword evidence="3" id="KW-1185">Reference proteome</keyword>
<evidence type="ECO:0000256" key="1">
    <source>
        <dbReference type="SAM" id="SignalP"/>
    </source>
</evidence>
<protein>
    <submittedName>
        <fullName evidence="2">Uncharacterized protein</fullName>
    </submittedName>
</protein>
<sequence length="120" mass="14530">MKKSATSLLLLALVSLSSAAMADPWKGGRHSREHKQTYWDGYCKVEQKWKKGEYKEKRKCKRPDARYAERRYDDRRYREHDVERPVVYQGYYPVNSYYYPDDGRHARRDPQVNIDIRIRQ</sequence>
<proteinExistence type="predicted"/>
<feature type="signal peptide" evidence="1">
    <location>
        <begin position="1"/>
        <end position="22"/>
    </location>
</feature>
<organism evidence="2 3">
    <name type="scientific">Massilia varians</name>
    <dbReference type="NCBI Taxonomy" id="457921"/>
    <lineage>
        <taxon>Bacteria</taxon>
        <taxon>Pseudomonadati</taxon>
        <taxon>Pseudomonadota</taxon>
        <taxon>Betaproteobacteria</taxon>
        <taxon>Burkholderiales</taxon>
        <taxon>Oxalobacteraceae</taxon>
        <taxon>Telluria group</taxon>
        <taxon>Massilia</taxon>
    </lineage>
</organism>
<gene>
    <name evidence="2" type="ORF">MasN3_16330</name>
</gene>